<sequence length="200" mass="23231">MWDFLQTKHVCYFLSFKCSYLDTWICVAIYERVLFLNDVDLFCFEIPISAEMVVQETIDYNDLVNLVEDEKDLTVDKYESKYGLQLKEDHEDPNDPRVRLKRYFVGIMSAFRLKDLSSHHVIIANTHLYWDPEWADVKIAQAKYLLSRLAGFKELVIDKFDCTPSTIVTGDFNSVPGDQVKLHQSLFKTVTAGLCTSYVC</sequence>
<dbReference type="EMBL" id="JBJXBP010000008">
    <property type="protein sequence ID" value="KAL3813081.1"/>
    <property type="molecule type" value="Genomic_DNA"/>
</dbReference>
<dbReference type="Proteomes" id="UP001634393">
    <property type="component" value="Unassembled WGS sequence"/>
</dbReference>
<evidence type="ECO:0000313" key="1">
    <source>
        <dbReference type="EMBL" id="KAL3813081.1"/>
    </source>
</evidence>
<dbReference type="InterPro" id="IPR036691">
    <property type="entry name" value="Endo/exonu/phosph_ase_sf"/>
</dbReference>
<gene>
    <name evidence="1" type="ORF">ACJIZ3_014349</name>
</gene>
<evidence type="ECO:0008006" key="3">
    <source>
        <dbReference type="Google" id="ProtNLM"/>
    </source>
</evidence>
<dbReference type="PANTHER" id="PTHR12121:SF68">
    <property type="entry name" value="CARBON CATABOLITE REPRESSOR PROTEIN 4 HOMOLOG 4-RELATED"/>
    <property type="match status" value="1"/>
</dbReference>
<comment type="caution">
    <text evidence="1">The sequence shown here is derived from an EMBL/GenBank/DDBJ whole genome shotgun (WGS) entry which is preliminary data.</text>
</comment>
<keyword evidence="2" id="KW-1185">Reference proteome</keyword>
<organism evidence="1 2">
    <name type="scientific">Penstemon smallii</name>
    <dbReference type="NCBI Taxonomy" id="265156"/>
    <lineage>
        <taxon>Eukaryota</taxon>
        <taxon>Viridiplantae</taxon>
        <taxon>Streptophyta</taxon>
        <taxon>Embryophyta</taxon>
        <taxon>Tracheophyta</taxon>
        <taxon>Spermatophyta</taxon>
        <taxon>Magnoliopsida</taxon>
        <taxon>eudicotyledons</taxon>
        <taxon>Gunneridae</taxon>
        <taxon>Pentapetalae</taxon>
        <taxon>asterids</taxon>
        <taxon>lamiids</taxon>
        <taxon>Lamiales</taxon>
        <taxon>Plantaginaceae</taxon>
        <taxon>Cheloneae</taxon>
        <taxon>Penstemon</taxon>
    </lineage>
</organism>
<proteinExistence type="predicted"/>
<evidence type="ECO:0000313" key="2">
    <source>
        <dbReference type="Proteomes" id="UP001634393"/>
    </source>
</evidence>
<reference evidence="1 2" key="1">
    <citation type="submission" date="2024-12" db="EMBL/GenBank/DDBJ databases">
        <title>The unique morphological basis and parallel evolutionary history of personate flowers in Penstemon.</title>
        <authorList>
            <person name="Depatie T.H."/>
            <person name="Wessinger C.A."/>
        </authorList>
    </citation>
    <scope>NUCLEOTIDE SEQUENCE [LARGE SCALE GENOMIC DNA]</scope>
    <source>
        <strain evidence="1">WTNN_2</strain>
        <tissue evidence="1">Leaf</tissue>
    </source>
</reference>
<dbReference type="SUPFAM" id="SSF56219">
    <property type="entry name" value="DNase I-like"/>
    <property type="match status" value="1"/>
</dbReference>
<dbReference type="PANTHER" id="PTHR12121">
    <property type="entry name" value="CARBON CATABOLITE REPRESSOR PROTEIN 4"/>
    <property type="match status" value="1"/>
</dbReference>
<accession>A0ABD3RMK7</accession>
<dbReference type="Gene3D" id="3.60.10.10">
    <property type="entry name" value="Endonuclease/exonuclease/phosphatase"/>
    <property type="match status" value="1"/>
</dbReference>
<protein>
    <recommendedName>
        <fullName evidence="3">Endonuclease/exonuclease/phosphatase domain-containing protein</fullName>
    </recommendedName>
</protein>
<name>A0ABD3RMK7_9LAMI</name>
<dbReference type="AlphaFoldDB" id="A0ABD3RMK7"/>
<dbReference type="InterPro" id="IPR050410">
    <property type="entry name" value="CCR4/nocturin_mRNA_transcr"/>
</dbReference>